<gene>
    <name evidence="1" type="ORF">g.37510</name>
</gene>
<dbReference type="EMBL" id="GBXI01003685">
    <property type="protein sequence ID" value="JAD10607.1"/>
    <property type="molecule type" value="Transcribed_RNA"/>
</dbReference>
<name>A0A0A1XI20_ZEUCU</name>
<dbReference type="AlphaFoldDB" id="A0A0A1XI20"/>
<reference evidence="1" key="1">
    <citation type="submission" date="2014-11" db="EMBL/GenBank/DDBJ databases">
        <authorList>
            <person name="Geib S."/>
        </authorList>
    </citation>
    <scope>NUCLEOTIDE SEQUENCE</scope>
</reference>
<organism evidence="1">
    <name type="scientific">Zeugodacus cucurbitae</name>
    <name type="common">Melon fruit fly</name>
    <name type="synonym">Bactrocera cucurbitae</name>
    <dbReference type="NCBI Taxonomy" id="28588"/>
    <lineage>
        <taxon>Eukaryota</taxon>
        <taxon>Metazoa</taxon>
        <taxon>Ecdysozoa</taxon>
        <taxon>Arthropoda</taxon>
        <taxon>Hexapoda</taxon>
        <taxon>Insecta</taxon>
        <taxon>Pterygota</taxon>
        <taxon>Neoptera</taxon>
        <taxon>Endopterygota</taxon>
        <taxon>Diptera</taxon>
        <taxon>Brachycera</taxon>
        <taxon>Muscomorpha</taxon>
        <taxon>Tephritoidea</taxon>
        <taxon>Tephritidae</taxon>
        <taxon>Zeugodacus</taxon>
        <taxon>Zeugodacus</taxon>
    </lineage>
</organism>
<evidence type="ECO:0000313" key="1">
    <source>
        <dbReference type="EMBL" id="JAD10607.1"/>
    </source>
</evidence>
<accession>A0A0A1XI20</accession>
<reference evidence="1" key="2">
    <citation type="journal article" date="2015" name="Gigascience">
        <title>Reconstructing a comprehensive transcriptome assembly of a white-pupal translocated strain of the pest fruit fly Bactrocera cucurbitae.</title>
        <authorList>
            <person name="Sim S.B."/>
            <person name="Calla B."/>
            <person name="Hall B."/>
            <person name="DeRego T."/>
            <person name="Geib S.M."/>
        </authorList>
    </citation>
    <scope>NUCLEOTIDE SEQUENCE</scope>
</reference>
<feature type="non-terminal residue" evidence="1">
    <location>
        <position position="249"/>
    </location>
</feature>
<sequence length="249" mass="29105">MIVCDTTTVNTGHKNGVVISLQKYFSTKGLHSPQYVGCQHHILDLILRHVMDESLDGKSISPNIPYDIFSEMINNFDALKQSFAQGKEKFKVRCIKWRDDMQYLNELGQAFKYYEKNKIFPYIKFKTLPSLSNARWNSRAIPCILTFILIAKHRTKLLPICQFICGAWYNVWFSDHRFHVNDFTKLETSVKPFKAAHKCFLKHWVKEDSFIANQQRSNICAERAIKLIQDIYPKCKSKSSLNLKFLNKI</sequence>
<proteinExistence type="predicted"/>
<protein>
    <submittedName>
        <fullName evidence="1">Uncharacterized protein</fullName>
    </submittedName>
</protein>